<reference evidence="2" key="1">
    <citation type="submission" date="2016-01" db="EMBL/GenBank/DDBJ databases">
        <title>Draft genome of Chromobacterium sp. F49.</title>
        <authorList>
            <person name="Hong K.W."/>
        </authorList>
    </citation>
    <scope>NUCLEOTIDE SEQUENCE [LARGE SCALE GENOMIC DNA]</scope>
    <source>
        <strain evidence="2">M40</strain>
    </source>
</reference>
<dbReference type="RefSeq" id="WP_063250085.1">
    <property type="nucleotide sequence ID" value="NZ_LQQR01000020.1"/>
</dbReference>
<protein>
    <recommendedName>
        <fullName evidence="3">MarR family transcriptional regulator</fullName>
    </recommendedName>
</protein>
<dbReference type="EMBL" id="LQQR01000020">
    <property type="protein sequence ID" value="KZE19127.1"/>
    <property type="molecule type" value="Genomic_DNA"/>
</dbReference>
<dbReference type="AlphaFoldDB" id="A0AB34XR71"/>
<comment type="caution">
    <text evidence="1">The sequence shown here is derived from an EMBL/GenBank/DDBJ whole genome shotgun (WGS) entry which is preliminary data.</text>
</comment>
<sequence length="168" mass="18898">MTTATDMTKQTASDLWDELRDGFNNIEKTIIRILEVEAWKPLGYATFAEAWNDRMSGVRLAGEVRAHVVYFMLSEGESVDAISTTTGIGTGSVKDLARQKSNGVPPEAATLVRQHRRNLPRPPFRLTVELTRAERERFVEVCKARDMDLTTEALFAIRAHFDALEVES</sequence>
<organism evidence="1 2">
    <name type="scientific">Brevibacterium casei</name>
    <dbReference type="NCBI Taxonomy" id="33889"/>
    <lineage>
        <taxon>Bacteria</taxon>
        <taxon>Bacillati</taxon>
        <taxon>Actinomycetota</taxon>
        <taxon>Actinomycetes</taxon>
        <taxon>Micrococcales</taxon>
        <taxon>Brevibacteriaceae</taxon>
        <taxon>Brevibacterium</taxon>
    </lineage>
</organism>
<name>A0AB34XR71_9MICO</name>
<proteinExistence type="predicted"/>
<dbReference type="Proteomes" id="UP000076612">
    <property type="component" value="Unassembled WGS sequence"/>
</dbReference>
<evidence type="ECO:0000313" key="1">
    <source>
        <dbReference type="EMBL" id="KZE19127.1"/>
    </source>
</evidence>
<evidence type="ECO:0008006" key="3">
    <source>
        <dbReference type="Google" id="ProtNLM"/>
    </source>
</evidence>
<evidence type="ECO:0000313" key="2">
    <source>
        <dbReference type="Proteomes" id="UP000076612"/>
    </source>
</evidence>
<accession>A0AB34XR71</accession>
<gene>
    <name evidence="1" type="ORF">AVW13_11765</name>
</gene>